<dbReference type="GeneID" id="70191920"/>
<evidence type="ECO:0000313" key="3">
    <source>
        <dbReference type="Proteomes" id="UP000756346"/>
    </source>
</evidence>
<dbReference type="PANTHER" id="PTHR46844">
    <property type="entry name" value="SLR5058 PROTEIN"/>
    <property type="match status" value="1"/>
</dbReference>
<name>A0A9P8XRT0_9PEZI</name>
<proteinExistence type="predicted"/>
<dbReference type="RefSeq" id="XP_046004141.1">
    <property type="nucleotide sequence ID" value="XM_046162374.1"/>
</dbReference>
<gene>
    <name evidence="2" type="ORF">B0I36DRAFT_426095</name>
</gene>
<accession>A0A9P8XRT0</accession>
<dbReference type="InterPro" id="IPR055496">
    <property type="entry name" value="DUF7068"/>
</dbReference>
<keyword evidence="3" id="KW-1185">Reference proteome</keyword>
<dbReference type="Proteomes" id="UP000756346">
    <property type="component" value="Unassembled WGS sequence"/>
</dbReference>
<dbReference type="OrthoDB" id="427518at2759"/>
<evidence type="ECO:0000313" key="2">
    <source>
        <dbReference type="EMBL" id="KAH7010610.1"/>
    </source>
</evidence>
<dbReference type="EMBL" id="JAGTJQ010000017">
    <property type="protein sequence ID" value="KAH7010610.1"/>
    <property type="molecule type" value="Genomic_DNA"/>
</dbReference>
<evidence type="ECO:0000259" key="1">
    <source>
        <dbReference type="Pfam" id="PF23238"/>
    </source>
</evidence>
<feature type="domain" description="DUF7068" evidence="1">
    <location>
        <begin position="54"/>
        <end position="97"/>
    </location>
</feature>
<reference evidence="2" key="1">
    <citation type="journal article" date="2021" name="Nat. Commun.">
        <title>Genetic determinants of endophytism in the Arabidopsis root mycobiome.</title>
        <authorList>
            <person name="Mesny F."/>
            <person name="Miyauchi S."/>
            <person name="Thiergart T."/>
            <person name="Pickel B."/>
            <person name="Atanasova L."/>
            <person name="Karlsson M."/>
            <person name="Huettel B."/>
            <person name="Barry K.W."/>
            <person name="Haridas S."/>
            <person name="Chen C."/>
            <person name="Bauer D."/>
            <person name="Andreopoulos W."/>
            <person name="Pangilinan J."/>
            <person name="LaButti K."/>
            <person name="Riley R."/>
            <person name="Lipzen A."/>
            <person name="Clum A."/>
            <person name="Drula E."/>
            <person name="Henrissat B."/>
            <person name="Kohler A."/>
            <person name="Grigoriev I.V."/>
            <person name="Martin F.M."/>
            <person name="Hacquard S."/>
        </authorList>
    </citation>
    <scope>NUCLEOTIDE SEQUENCE</scope>
    <source>
        <strain evidence="2">MPI-CAGE-CH-0230</strain>
    </source>
</reference>
<protein>
    <recommendedName>
        <fullName evidence="1">DUF7068 domain-containing protein</fullName>
    </recommendedName>
</protein>
<sequence>MSRFLNELLKQPNVIITSRPSAKPPPALDLELETIGFYQIKAFTNRDTGKVDLEKTEKVQSFLQSHWLIQGLVRIPIQLDALCYTWDDFDPGSVPDTMTGMYKAIEQKLWKKDAVRLGKTHSGQPVTAAQIGTSDPKFLVEDEIYFLERLAFTGLHNDVIDFTSEHRGAIPNKLLLDKTLPQLSFLRTSDPSPNVRDREYHFTHLTFQEYFAARCFVRHWKDDSQLEYVFKKQSNTQSDSPTDPAKFFRKQKYSARYDVFWRFVAGLLDAEKDNKTLQFFKMMEQEPLDLLGPTHQRLQDEPYFRRASSQP</sequence>
<dbReference type="PANTHER" id="PTHR46844:SF1">
    <property type="entry name" value="SLR5058 PROTEIN"/>
    <property type="match status" value="1"/>
</dbReference>
<dbReference type="Pfam" id="PF23238">
    <property type="entry name" value="DUF7068"/>
    <property type="match status" value="1"/>
</dbReference>
<comment type="caution">
    <text evidence="2">The sequence shown here is derived from an EMBL/GenBank/DDBJ whole genome shotgun (WGS) entry which is preliminary data.</text>
</comment>
<organism evidence="2 3">
    <name type="scientific">Microdochium trichocladiopsis</name>
    <dbReference type="NCBI Taxonomy" id="1682393"/>
    <lineage>
        <taxon>Eukaryota</taxon>
        <taxon>Fungi</taxon>
        <taxon>Dikarya</taxon>
        <taxon>Ascomycota</taxon>
        <taxon>Pezizomycotina</taxon>
        <taxon>Sordariomycetes</taxon>
        <taxon>Xylariomycetidae</taxon>
        <taxon>Xylariales</taxon>
        <taxon>Microdochiaceae</taxon>
        <taxon>Microdochium</taxon>
    </lineage>
</organism>
<dbReference type="AlphaFoldDB" id="A0A9P8XRT0"/>